<evidence type="ECO:0000313" key="2">
    <source>
        <dbReference type="EMBL" id="MDD1779772.1"/>
    </source>
</evidence>
<sequence>MKMFTRHGNNMAYLDIGSGPALLFGHGFLLNSAVWASQIDVLSQHYRCIVPDFWAHGQSAPMPDETKTLVDYADDMLALMDHLDIETFGVVGHSVGGVWGAEIALKAPTRVKTLVMLNAFLGYEPEVTKAKYFGMLDTIVSAQHVPVDVIDAFANLFFSVNAETECVDDFRQVLGRLDGDRAQDIAKVGRIVFERRDTFDDAELLTLPTLILAGTEDKIRSPLESMLMHDGIDGSEYVLIPNAGHMSNVEQADMVTRALSSFLSKQTLI</sequence>
<accession>A0ABT5QFL7</accession>
<dbReference type="InterPro" id="IPR000073">
    <property type="entry name" value="AB_hydrolase_1"/>
</dbReference>
<gene>
    <name evidence="2" type="ORF">LRP49_01065</name>
</gene>
<proteinExistence type="predicted"/>
<dbReference type="Pfam" id="PF00561">
    <property type="entry name" value="Abhydrolase_1"/>
    <property type="match status" value="1"/>
</dbReference>
<evidence type="ECO:0000313" key="3">
    <source>
        <dbReference type="Proteomes" id="UP001149821"/>
    </source>
</evidence>
<dbReference type="PANTHER" id="PTHR43798:SF29">
    <property type="entry name" value="AB HYDROLASE-1 DOMAIN-CONTAINING PROTEIN"/>
    <property type="match status" value="1"/>
</dbReference>
<keyword evidence="2" id="KW-0378">Hydrolase</keyword>
<feature type="domain" description="AB hydrolase-1" evidence="1">
    <location>
        <begin position="20"/>
        <end position="250"/>
    </location>
</feature>
<dbReference type="Gene3D" id="3.40.50.1820">
    <property type="entry name" value="alpha/beta hydrolase"/>
    <property type="match status" value="1"/>
</dbReference>
<keyword evidence="3" id="KW-1185">Reference proteome</keyword>
<dbReference type="InterPro" id="IPR029058">
    <property type="entry name" value="AB_hydrolase_fold"/>
</dbReference>
<name>A0ABT5QFL7_9GAMM</name>
<dbReference type="PRINTS" id="PR00111">
    <property type="entry name" value="ABHYDROLASE"/>
</dbReference>
<dbReference type="Proteomes" id="UP001149821">
    <property type="component" value="Unassembled WGS sequence"/>
</dbReference>
<dbReference type="EMBL" id="JAJUBB010000001">
    <property type="protein sequence ID" value="MDD1779772.1"/>
    <property type="molecule type" value="Genomic_DNA"/>
</dbReference>
<dbReference type="RefSeq" id="WP_274139580.1">
    <property type="nucleotide sequence ID" value="NZ_JAJUBB010000001.1"/>
</dbReference>
<evidence type="ECO:0000259" key="1">
    <source>
        <dbReference type="Pfam" id="PF00561"/>
    </source>
</evidence>
<protein>
    <submittedName>
        <fullName evidence="2">Alpha/beta hydrolase</fullName>
    </submittedName>
</protein>
<reference evidence="2" key="1">
    <citation type="submission" date="2021-12" db="EMBL/GenBank/DDBJ databases">
        <title>Enterovibrio ZSDZ35 sp. nov. and Enterovibrio ZSDZ42 sp. nov., isolated from coastal seawater in Qingdao.</title>
        <authorList>
            <person name="Zhang P."/>
        </authorList>
    </citation>
    <scope>NUCLEOTIDE SEQUENCE</scope>
    <source>
        <strain evidence="2">ZSDZ35</strain>
    </source>
</reference>
<dbReference type="SUPFAM" id="SSF53474">
    <property type="entry name" value="alpha/beta-Hydrolases"/>
    <property type="match status" value="1"/>
</dbReference>
<comment type="caution">
    <text evidence="2">The sequence shown here is derived from an EMBL/GenBank/DDBJ whole genome shotgun (WGS) entry which is preliminary data.</text>
</comment>
<dbReference type="InterPro" id="IPR050266">
    <property type="entry name" value="AB_hydrolase_sf"/>
</dbReference>
<dbReference type="PANTHER" id="PTHR43798">
    <property type="entry name" value="MONOACYLGLYCEROL LIPASE"/>
    <property type="match status" value="1"/>
</dbReference>
<dbReference type="GO" id="GO:0016787">
    <property type="term" value="F:hydrolase activity"/>
    <property type="evidence" value="ECO:0007669"/>
    <property type="project" value="UniProtKB-KW"/>
</dbReference>
<organism evidence="2 3">
    <name type="scientific">Enterovibrio qingdaonensis</name>
    <dbReference type="NCBI Taxonomy" id="2899818"/>
    <lineage>
        <taxon>Bacteria</taxon>
        <taxon>Pseudomonadati</taxon>
        <taxon>Pseudomonadota</taxon>
        <taxon>Gammaproteobacteria</taxon>
        <taxon>Vibrionales</taxon>
        <taxon>Vibrionaceae</taxon>
        <taxon>Enterovibrio</taxon>
    </lineage>
</organism>